<dbReference type="PANTHER" id="PTHR12138">
    <property type="entry name" value="PRIMATE-EXPANDED PROTEIN FAMILY"/>
    <property type="match status" value="1"/>
</dbReference>
<reference evidence="1" key="3">
    <citation type="submission" date="2025-09" db="UniProtKB">
        <authorList>
            <consortium name="Ensembl"/>
        </authorList>
    </citation>
    <scope>IDENTIFICATION</scope>
</reference>
<accession>A0A7N9IER8</accession>
<dbReference type="AlphaFoldDB" id="A0A7N9IER8"/>
<evidence type="ECO:0000313" key="2">
    <source>
        <dbReference type="Proteomes" id="UP000233100"/>
    </source>
</evidence>
<dbReference type="Proteomes" id="UP000233100">
    <property type="component" value="Chromosome 19"/>
</dbReference>
<proteinExistence type="predicted"/>
<protein>
    <submittedName>
        <fullName evidence="1">Uncharacterized protein</fullName>
    </submittedName>
</protein>
<reference evidence="1" key="2">
    <citation type="submission" date="2025-08" db="UniProtKB">
        <authorList>
            <consortium name="Ensembl"/>
        </authorList>
    </citation>
    <scope>IDENTIFICATION</scope>
</reference>
<reference evidence="1 2" key="1">
    <citation type="submission" date="2013-03" db="EMBL/GenBank/DDBJ databases">
        <authorList>
            <person name="Warren W."/>
            <person name="Wilson R.K."/>
        </authorList>
    </citation>
    <scope>NUCLEOTIDE SEQUENCE</scope>
</reference>
<keyword evidence="2" id="KW-1185">Reference proteome</keyword>
<sequence>MYLFIIIFLRRSLTLSPTLECSGAISAHCNLHIVGSRDSPASASWAAVITGACHHAWIIFFSFSFFFFFLETESCSVAQAGVQWPDLSSWQAPAPGFTPFSCLSLPSSWDYRRLPPRLAGFLCFLVEMGFYRVSQDGLDLLTS</sequence>
<dbReference type="PANTHER" id="PTHR12138:SF135">
    <property type="entry name" value="SAM DOMAIN-CONTAINING PROTEIN"/>
    <property type="match status" value="1"/>
</dbReference>
<evidence type="ECO:0000313" key="1">
    <source>
        <dbReference type="Ensembl" id="ENSMFAP00000058136.1"/>
    </source>
</evidence>
<name>A0A7N9IER8_MACFA</name>
<dbReference type="Ensembl" id="ENSMFAT00000089642.1">
    <property type="protein sequence ID" value="ENSMFAP00000058136.1"/>
    <property type="gene ID" value="ENSMFAG00000061912.1"/>
</dbReference>
<organism evidence="1 2">
    <name type="scientific">Macaca fascicularis</name>
    <name type="common">Crab-eating macaque</name>
    <name type="synonym">Cynomolgus monkey</name>
    <dbReference type="NCBI Taxonomy" id="9541"/>
    <lineage>
        <taxon>Eukaryota</taxon>
        <taxon>Metazoa</taxon>
        <taxon>Chordata</taxon>
        <taxon>Craniata</taxon>
        <taxon>Vertebrata</taxon>
        <taxon>Euteleostomi</taxon>
        <taxon>Mammalia</taxon>
        <taxon>Eutheria</taxon>
        <taxon>Euarchontoglires</taxon>
        <taxon>Primates</taxon>
        <taxon>Haplorrhini</taxon>
        <taxon>Catarrhini</taxon>
        <taxon>Cercopithecidae</taxon>
        <taxon>Cercopithecinae</taxon>
        <taxon>Macaca</taxon>
    </lineage>
</organism>
<dbReference type="GeneTree" id="ENSGT00940000161627"/>